<dbReference type="Gene3D" id="1.20.1730.10">
    <property type="entry name" value="Sodium/glucose cotransporter"/>
    <property type="match status" value="1"/>
</dbReference>
<feature type="transmembrane region" description="Helical" evidence="1">
    <location>
        <begin position="263"/>
        <end position="288"/>
    </location>
</feature>
<feature type="transmembrane region" description="Helical" evidence="1">
    <location>
        <begin position="114"/>
        <end position="134"/>
    </location>
</feature>
<sequence length="458" mass="52246">MNNNDLFLLYLLLLIFALPFLNRKESISDYVTCRPKLGLNEGTLLLLSHLLKGFMILILFQFISGRNLFWGIIFNLILFPVILLFEKWIRSLMAVHLNTPNHTSLTFFRERSTLHAYHCLLAIMALVAFFAFTAEITWMSLITANIFHIPQQLVCVALVYLIYVYAVIGGFSAIAKASRLLIVFAFGTIACLLLYIYLTNGINTVYQNWMMKQQPLKFNFFSDIFDQGLWFFMMICVYYGYLLTNLSLWHVNFSLRVNRIRAIYRNAIFCFASLIITLMMIGIFAQSIDTSRTSSLNGIFYTLSRYSFFFTLLLTASLLCIGLISSMVSLKSIMDAFLLSLPDSGDHDRQFFKNVYLTALGLLLILSVILQPSYSILILSAKLFSLLCVVSIPCFSLIMISREKVSLIRLLPAGAGLAVGLYFFILSFPLLSGLFWGLITSLCLQTVLWLCHVSLQRR</sequence>
<feature type="transmembrane region" description="Helical" evidence="1">
    <location>
        <begin position="180"/>
        <end position="198"/>
    </location>
</feature>
<feature type="transmembrane region" description="Helical" evidence="1">
    <location>
        <begin position="351"/>
        <end position="370"/>
    </location>
</feature>
<feature type="transmembrane region" description="Helical" evidence="1">
    <location>
        <begin position="68"/>
        <end position="85"/>
    </location>
</feature>
<feature type="transmembrane region" description="Helical" evidence="1">
    <location>
        <begin position="43"/>
        <end position="62"/>
    </location>
</feature>
<accession>A0A4Z0GR01</accession>
<feature type="transmembrane region" description="Helical" evidence="1">
    <location>
        <begin position="229"/>
        <end position="251"/>
    </location>
</feature>
<keyword evidence="1" id="KW-0472">Membrane</keyword>
<feature type="transmembrane region" description="Helical" evidence="1">
    <location>
        <begin position="376"/>
        <end position="400"/>
    </location>
</feature>
<feature type="transmembrane region" description="Helical" evidence="1">
    <location>
        <begin position="146"/>
        <end position="168"/>
    </location>
</feature>
<keyword evidence="1" id="KW-0812">Transmembrane</keyword>
<name>A0A4Z0GR01_9BACL</name>
<dbReference type="AlphaFoldDB" id="A0A4Z0GR01"/>
<feature type="transmembrane region" description="Helical" evidence="1">
    <location>
        <begin position="6"/>
        <end position="22"/>
    </location>
</feature>
<keyword evidence="1" id="KW-1133">Transmembrane helix</keyword>
<dbReference type="InterPro" id="IPR038377">
    <property type="entry name" value="Na/Glc_symporter_sf"/>
</dbReference>
<keyword evidence="3" id="KW-1185">Reference proteome</keyword>
<protein>
    <submittedName>
        <fullName evidence="2">Uncharacterized protein</fullName>
    </submittedName>
</protein>
<evidence type="ECO:0000313" key="2">
    <source>
        <dbReference type="EMBL" id="TGA98513.1"/>
    </source>
</evidence>
<proteinExistence type="predicted"/>
<dbReference type="OrthoDB" id="9831440at2"/>
<dbReference type="EMBL" id="SRJD01000007">
    <property type="protein sequence ID" value="TGA98513.1"/>
    <property type="molecule type" value="Genomic_DNA"/>
</dbReference>
<gene>
    <name evidence="2" type="ORF">E4665_08320</name>
</gene>
<feature type="transmembrane region" description="Helical" evidence="1">
    <location>
        <begin position="434"/>
        <end position="455"/>
    </location>
</feature>
<feature type="transmembrane region" description="Helical" evidence="1">
    <location>
        <begin position="308"/>
        <end position="330"/>
    </location>
</feature>
<dbReference type="RefSeq" id="WP_135348323.1">
    <property type="nucleotide sequence ID" value="NZ_SRJD01000007.1"/>
</dbReference>
<feature type="transmembrane region" description="Helical" evidence="1">
    <location>
        <begin position="407"/>
        <end position="428"/>
    </location>
</feature>
<evidence type="ECO:0000313" key="3">
    <source>
        <dbReference type="Proteomes" id="UP000298347"/>
    </source>
</evidence>
<reference evidence="2 3" key="1">
    <citation type="journal article" date="2015" name="Int. J. Syst. Evol. Microbiol.">
        <title>Sporolactobacillus shoreae sp. nov. and Sporolactobacillus spathodeae sp. nov., two spore-forming lactic acid bacteria isolated from tree barks in Thailand.</title>
        <authorList>
            <person name="Thamacharoensuk T."/>
            <person name="Kitahara M."/>
            <person name="Ohkuma M."/>
            <person name="Thongchul N."/>
            <person name="Tanasupawat S."/>
        </authorList>
    </citation>
    <scope>NUCLEOTIDE SEQUENCE [LARGE SCALE GENOMIC DNA]</scope>
    <source>
        <strain evidence="2 3">BK92</strain>
    </source>
</reference>
<organism evidence="2 3">
    <name type="scientific">Sporolactobacillus shoreae</name>
    <dbReference type="NCBI Taxonomy" id="1465501"/>
    <lineage>
        <taxon>Bacteria</taxon>
        <taxon>Bacillati</taxon>
        <taxon>Bacillota</taxon>
        <taxon>Bacilli</taxon>
        <taxon>Bacillales</taxon>
        <taxon>Sporolactobacillaceae</taxon>
        <taxon>Sporolactobacillus</taxon>
    </lineage>
</organism>
<comment type="caution">
    <text evidence="2">The sequence shown here is derived from an EMBL/GenBank/DDBJ whole genome shotgun (WGS) entry which is preliminary data.</text>
</comment>
<evidence type="ECO:0000256" key="1">
    <source>
        <dbReference type="SAM" id="Phobius"/>
    </source>
</evidence>
<dbReference type="Proteomes" id="UP000298347">
    <property type="component" value="Unassembled WGS sequence"/>
</dbReference>